<keyword evidence="1" id="KW-0812">Transmembrane</keyword>
<sequence>MAVNKFTIVIFAGLAIIGSGALLVLSSGGLQSESASPVGEKPLSLTIMFDQPLLDWAKTPGKTWPAASRAYTRSEGDESLLLVELRHQAGMSESVAASLRELNYVIDSIRPAYERILVWVKDPAQLRSVAGIEGVTFVSLNTDPSIEARSRLNNEVFH</sequence>
<reference evidence="2 3" key="1">
    <citation type="submission" date="2020-12" db="EMBL/GenBank/DDBJ databases">
        <authorList>
            <person name="Shan Y."/>
        </authorList>
    </citation>
    <scope>NUCLEOTIDE SEQUENCE [LARGE SCALE GENOMIC DNA]</scope>
    <source>
        <strain evidence="3">csc3.9</strain>
    </source>
</reference>
<evidence type="ECO:0000313" key="3">
    <source>
        <dbReference type="Proteomes" id="UP000596063"/>
    </source>
</evidence>
<gene>
    <name evidence="2" type="ORF">I6N98_09860</name>
</gene>
<dbReference type="KEGG" id="snan:I6N98_09860"/>
<feature type="transmembrane region" description="Helical" evidence="1">
    <location>
        <begin position="6"/>
        <end position="25"/>
    </location>
</feature>
<keyword evidence="1" id="KW-1133">Transmembrane helix</keyword>
<dbReference type="EMBL" id="CP066167">
    <property type="protein sequence ID" value="QQD16703.1"/>
    <property type="molecule type" value="Genomic_DNA"/>
</dbReference>
<name>A0A7T4UP62_9GAMM</name>
<keyword evidence="3" id="KW-1185">Reference proteome</keyword>
<accession>A0A7T4UP62</accession>
<keyword evidence="1" id="KW-0472">Membrane</keyword>
<evidence type="ECO:0000313" key="2">
    <source>
        <dbReference type="EMBL" id="QQD16703.1"/>
    </source>
</evidence>
<protein>
    <submittedName>
        <fullName evidence="2">Uncharacterized protein</fullName>
    </submittedName>
</protein>
<dbReference type="RefSeq" id="WP_198568206.1">
    <property type="nucleotide sequence ID" value="NZ_CP066167.1"/>
</dbReference>
<dbReference type="AlphaFoldDB" id="A0A7T4UP62"/>
<evidence type="ECO:0000256" key="1">
    <source>
        <dbReference type="SAM" id="Phobius"/>
    </source>
</evidence>
<dbReference type="Proteomes" id="UP000596063">
    <property type="component" value="Chromosome"/>
</dbReference>
<organism evidence="2 3">
    <name type="scientific">Spongiibacter nanhainus</name>
    <dbReference type="NCBI Taxonomy" id="2794344"/>
    <lineage>
        <taxon>Bacteria</taxon>
        <taxon>Pseudomonadati</taxon>
        <taxon>Pseudomonadota</taxon>
        <taxon>Gammaproteobacteria</taxon>
        <taxon>Cellvibrionales</taxon>
        <taxon>Spongiibacteraceae</taxon>
        <taxon>Spongiibacter</taxon>
    </lineage>
</organism>
<proteinExistence type="predicted"/>